<dbReference type="InterPro" id="IPR008427">
    <property type="entry name" value="Extracellular_membr_CFEM_dom"/>
</dbReference>
<feature type="signal peptide" evidence="10">
    <location>
        <begin position="1"/>
        <end position="16"/>
    </location>
</feature>
<evidence type="ECO:0000256" key="2">
    <source>
        <dbReference type="ARBA" id="ARBA00004613"/>
    </source>
</evidence>
<evidence type="ECO:0000256" key="1">
    <source>
        <dbReference type="ARBA" id="ARBA00004589"/>
    </source>
</evidence>
<comment type="caution">
    <text evidence="12">The sequence shown here is derived from an EMBL/GenBank/DDBJ whole genome shotgun (WGS) entry which is preliminary data.</text>
</comment>
<evidence type="ECO:0000313" key="13">
    <source>
        <dbReference type="Proteomes" id="UP001149079"/>
    </source>
</evidence>
<protein>
    <recommendedName>
        <fullName evidence="11">CFEM domain-containing protein</fullName>
    </recommendedName>
</protein>
<feature type="region of interest" description="Disordered" evidence="9">
    <location>
        <begin position="182"/>
        <end position="241"/>
    </location>
</feature>
<keyword evidence="7" id="KW-1015">Disulfide bond</keyword>
<name>A0A9W9LBE6_9EURO</name>
<dbReference type="Proteomes" id="UP001149079">
    <property type="component" value="Unassembled WGS sequence"/>
</dbReference>
<keyword evidence="6 10" id="KW-0732">Signal</keyword>
<evidence type="ECO:0000256" key="4">
    <source>
        <dbReference type="ARBA" id="ARBA00022525"/>
    </source>
</evidence>
<organism evidence="12 13">
    <name type="scientific">Penicillium bovifimosum</name>
    <dbReference type="NCBI Taxonomy" id="126998"/>
    <lineage>
        <taxon>Eukaryota</taxon>
        <taxon>Fungi</taxon>
        <taxon>Dikarya</taxon>
        <taxon>Ascomycota</taxon>
        <taxon>Pezizomycotina</taxon>
        <taxon>Eurotiomycetes</taxon>
        <taxon>Eurotiomycetidae</taxon>
        <taxon>Eurotiales</taxon>
        <taxon>Aspergillaceae</taxon>
        <taxon>Penicillium</taxon>
    </lineage>
</organism>
<dbReference type="GeneID" id="81400319"/>
<evidence type="ECO:0000256" key="9">
    <source>
        <dbReference type="SAM" id="MobiDB-lite"/>
    </source>
</evidence>
<dbReference type="GO" id="GO:0005576">
    <property type="term" value="C:extracellular region"/>
    <property type="evidence" value="ECO:0007669"/>
    <property type="project" value="UniProtKB-SubCell"/>
</dbReference>
<evidence type="ECO:0000256" key="6">
    <source>
        <dbReference type="ARBA" id="ARBA00022729"/>
    </source>
</evidence>
<evidence type="ECO:0000313" key="12">
    <source>
        <dbReference type="EMBL" id="KAJ5145841.1"/>
    </source>
</evidence>
<feature type="chain" id="PRO_5040929938" description="CFEM domain-containing protein" evidence="10">
    <location>
        <begin position="17"/>
        <end position="527"/>
    </location>
</feature>
<sequence length="527" mass="56029">MKGIALLSLLSVGTLAHPAGLWWGTDVCYTSPDNTDNQCSDAQAKGFDWSELANGDNWSFEGFNFVGLEPKNNCHGPGRQGNCIGGVLSSDDDWKIKISAADAPFSIRNFYLSTSRNTDVFIIYEMPDGSTCHHVASSSYKGTDVANDQCGGATSVEFTLPEENKFGDCELEIYSIDFDCSTGTKPPAPPMSDPPHTHHEHSHTSVVSEIHSTTSDPYTPTHPVSDPPHTHHEHIPTATVPLPHTHTSVVSEIHSTTSRPLVATTVWVTEEITVTKCAPTVTNCPGHSTVVVTSTKPSEPLVTAPCPDVVPKCLNTWLDIPKCDSNSDAACFCPSSQFTDKVSSCIRAWSSNKEQQDSALAYFAGICAPYVPANPSIITIVPTPTPDPRTTGVIRTVTVDVPTAPHSTPCTTITWSSHTATVPQVGFSTVTCSSTTSVGLVLVTPTSTRCPSSHSVHISSTKMSTRCSSPTSSVAAVTVPTTTATKPTHTWTPVATPTETVIHANAGAKMPLSGFWALGLTLLAIVF</sequence>
<feature type="domain" description="CFEM" evidence="11">
    <location>
        <begin position="306"/>
        <end position="368"/>
    </location>
</feature>
<comment type="subcellular location">
    <subcellularLocation>
        <location evidence="1">Membrane</location>
        <topology evidence="1">Lipid-anchor</topology>
        <topology evidence="1">GPI-anchor</topology>
    </subcellularLocation>
    <subcellularLocation>
        <location evidence="2">Secreted</location>
    </subcellularLocation>
</comment>
<reference evidence="12" key="2">
    <citation type="journal article" date="2023" name="IMA Fungus">
        <title>Comparative genomic study of the Penicillium genus elucidates a diverse pangenome and 15 lateral gene transfer events.</title>
        <authorList>
            <person name="Petersen C."/>
            <person name="Sorensen T."/>
            <person name="Nielsen M.R."/>
            <person name="Sondergaard T.E."/>
            <person name="Sorensen J.L."/>
            <person name="Fitzpatrick D.A."/>
            <person name="Frisvad J.C."/>
            <person name="Nielsen K.L."/>
        </authorList>
    </citation>
    <scope>NUCLEOTIDE SEQUENCE</scope>
    <source>
        <strain evidence="12">IBT 22155</strain>
    </source>
</reference>
<evidence type="ECO:0000256" key="5">
    <source>
        <dbReference type="ARBA" id="ARBA00022622"/>
    </source>
</evidence>
<comment type="similarity">
    <text evidence="3">Belongs to the RBT5 family.</text>
</comment>
<keyword evidence="5" id="KW-0336">GPI-anchor</keyword>
<proteinExistence type="inferred from homology"/>
<keyword evidence="5" id="KW-0472">Membrane</keyword>
<dbReference type="AlphaFoldDB" id="A0A9W9LBE6"/>
<keyword evidence="8" id="KW-0449">Lipoprotein</keyword>
<evidence type="ECO:0000256" key="3">
    <source>
        <dbReference type="ARBA" id="ARBA00010031"/>
    </source>
</evidence>
<evidence type="ECO:0000259" key="11">
    <source>
        <dbReference type="Pfam" id="PF05730"/>
    </source>
</evidence>
<keyword evidence="4" id="KW-0964">Secreted</keyword>
<keyword evidence="13" id="KW-1185">Reference proteome</keyword>
<feature type="compositionally biased region" description="Low complexity" evidence="9">
    <location>
        <begin position="204"/>
        <end position="215"/>
    </location>
</feature>
<dbReference type="Pfam" id="PF05730">
    <property type="entry name" value="CFEM"/>
    <property type="match status" value="1"/>
</dbReference>
<evidence type="ECO:0000256" key="10">
    <source>
        <dbReference type="SAM" id="SignalP"/>
    </source>
</evidence>
<dbReference type="RefSeq" id="XP_056526315.1">
    <property type="nucleotide sequence ID" value="XM_056661149.1"/>
</dbReference>
<evidence type="ECO:0000256" key="8">
    <source>
        <dbReference type="ARBA" id="ARBA00023288"/>
    </source>
</evidence>
<reference evidence="12" key="1">
    <citation type="submission" date="2022-11" db="EMBL/GenBank/DDBJ databases">
        <authorList>
            <person name="Petersen C."/>
        </authorList>
    </citation>
    <scope>NUCLEOTIDE SEQUENCE</scope>
    <source>
        <strain evidence="12">IBT 22155</strain>
    </source>
</reference>
<evidence type="ECO:0000256" key="7">
    <source>
        <dbReference type="ARBA" id="ARBA00023157"/>
    </source>
</evidence>
<dbReference type="EMBL" id="JAPQKL010000001">
    <property type="protein sequence ID" value="KAJ5145841.1"/>
    <property type="molecule type" value="Genomic_DNA"/>
</dbReference>
<accession>A0A9W9LBE6</accession>
<keyword evidence="5" id="KW-0325">Glycoprotein</keyword>
<dbReference type="OrthoDB" id="5431405at2759"/>
<dbReference type="GO" id="GO:0098552">
    <property type="term" value="C:side of membrane"/>
    <property type="evidence" value="ECO:0007669"/>
    <property type="project" value="UniProtKB-KW"/>
</dbReference>
<gene>
    <name evidence="12" type="ORF">N7515_000405</name>
</gene>